<sequence>MEGLEVEDISPALEATEDYLHCLDDNHGDAQVHPPKLKEASTLDKLNSSGVWGLLTGKQSELSPGNMAWAEQTPFSVLGLRNGKRNRARSTNDLAAHAKETNSTTNTSSGGFKRGHNRSRSDVNNRTYTDNGMPAIDKNMFKNMALNDHRDAHKESSSYLVKQGTLEQREGPWGRWTACHVELTPCELRLYSLDSSGNQQLCAALSLSHCQGVSAPQPQDGRVLQAVFFNSTRVQLRAPCQWEALEWRRLLWERVLAARPTHSKAEPACANSPTPHEPDPDAAMVPAPRPLVRPTALPLFTQHCADVLKSGLLHQLTDLNNWRAFTFVLSRTDLQAFPTEGRGPVSEPVLRYQLASCLAVQRDDEDGGRSSRFQVVFPDDVLRLRAENEAKAQDWVEGLRIAVTAQRPQCESTEAPSGVLMRNKPTREKKHKEAQRAKRQSVTTSFLSILTCLAVEKGLTAQSFRCAGCQRPVGLSRGKAKVCAYSGWYYCTSCHQDNLFLIPARLLHNWDTNRHKAYQ</sequence>
<organism evidence="1 2">
    <name type="scientific">Danio rerio</name>
    <name type="common">Zebrafish</name>
    <name type="synonym">Brachydanio rerio</name>
    <dbReference type="NCBI Taxonomy" id="7955"/>
    <lineage>
        <taxon>Eukaryota</taxon>
        <taxon>Metazoa</taxon>
        <taxon>Chordata</taxon>
        <taxon>Craniata</taxon>
        <taxon>Vertebrata</taxon>
        <taxon>Euteleostomi</taxon>
        <taxon>Actinopterygii</taxon>
        <taxon>Neopterygii</taxon>
        <taxon>Teleostei</taxon>
        <taxon>Ostariophysi</taxon>
        <taxon>Cypriniformes</taxon>
        <taxon>Danionidae</taxon>
        <taxon>Danioninae</taxon>
        <taxon>Danio</taxon>
    </lineage>
</organism>
<evidence type="ECO:0000313" key="1">
    <source>
        <dbReference type="Proteomes" id="UP000000437"/>
    </source>
</evidence>
<keyword evidence="1" id="KW-1185">Reference proteome</keyword>
<evidence type="ECO:0000313" key="2">
    <source>
        <dbReference type="RefSeq" id="XP_073768876.1"/>
    </source>
</evidence>
<dbReference type="Proteomes" id="UP000000437">
    <property type="component" value="Chromosome 9"/>
</dbReference>
<protein>
    <submittedName>
        <fullName evidence="2">Pleckstrin homology domain-containing family M member 3 isoform X2</fullName>
    </submittedName>
</protein>
<reference evidence="2" key="1">
    <citation type="submission" date="2025-08" db="UniProtKB">
        <authorList>
            <consortium name="RefSeq"/>
        </authorList>
    </citation>
    <scope>IDENTIFICATION</scope>
    <source>
        <strain evidence="2">Tuebingen</strain>
        <tissue evidence="2">Fibroblasts and whole tissue</tissue>
    </source>
</reference>
<accession>A0AC58GGM0</accession>
<name>A0AC58GGM0_DANRE</name>
<gene>
    <name evidence="2" type="primary">plekhm3</name>
</gene>
<dbReference type="RefSeq" id="XP_073768876.1">
    <property type="nucleotide sequence ID" value="XM_073912775.1"/>
</dbReference>
<proteinExistence type="predicted"/>